<dbReference type="PANTHER" id="PTHR46880">
    <property type="entry name" value="RAS-ASSOCIATING DOMAIN-CONTAINING PROTEIN"/>
    <property type="match status" value="1"/>
</dbReference>
<dbReference type="EMBL" id="VSWD01000001">
    <property type="protein sequence ID" value="KAK3108716.1"/>
    <property type="molecule type" value="Genomic_DNA"/>
</dbReference>
<feature type="region of interest" description="Disordered" evidence="1">
    <location>
        <begin position="337"/>
        <end position="378"/>
    </location>
</feature>
<dbReference type="PANTHER" id="PTHR46880:SF9">
    <property type="entry name" value="ZINC FINGER PROTEIN 862"/>
    <property type="match status" value="1"/>
</dbReference>
<keyword evidence="3" id="KW-1185">Reference proteome</keyword>
<accession>A0AA89CE07</accession>
<evidence type="ECO:0000313" key="3">
    <source>
        <dbReference type="Proteomes" id="UP001186944"/>
    </source>
</evidence>
<gene>
    <name evidence="2" type="ORF">FSP39_014055</name>
</gene>
<protein>
    <recommendedName>
        <fullName evidence="4">HAT C-terminal dimerisation domain-containing protein</fullName>
    </recommendedName>
</protein>
<evidence type="ECO:0000313" key="2">
    <source>
        <dbReference type="EMBL" id="KAK3108716.1"/>
    </source>
</evidence>
<organism evidence="2 3">
    <name type="scientific">Pinctada imbricata</name>
    <name type="common">Atlantic pearl-oyster</name>
    <name type="synonym">Pinctada martensii</name>
    <dbReference type="NCBI Taxonomy" id="66713"/>
    <lineage>
        <taxon>Eukaryota</taxon>
        <taxon>Metazoa</taxon>
        <taxon>Spiralia</taxon>
        <taxon>Lophotrochozoa</taxon>
        <taxon>Mollusca</taxon>
        <taxon>Bivalvia</taxon>
        <taxon>Autobranchia</taxon>
        <taxon>Pteriomorphia</taxon>
        <taxon>Pterioida</taxon>
        <taxon>Pterioidea</taxon>
        <taxon>Pteriidae</taxon>
        <taxon>Pinctada</taxon>
    </lineage>
</organism>
<dbReference type="AlphaFoldDB" id="A0AA89CE07"/>
<feature type="compositionally biased region" description="Acidic residues" evidence="1">
    <location>
        <begin position="342"/>
        <end position="354"/>
    </location>
</feature>
<reference evidence="2" key="1">
    <citation type="submission" date="2019-08" db="EMBL/GenBank/DDBJ databases">
        <title>The improved chromosome-level genome for the pearl oyster Pinctada fucata martensii using PacBio sequencing and Hi-C.</title>
        <authorList>
            <person name="Zheng Z."/>
        </authorList>
    </citation>
    <scope>NUCLEOTIDE SEQUENCE</scope>
    <source>
        <strain evidence="2">ZZ-2019</strain>
        <tissue evidence="2">Adductor muscle</tissue>
    </source>
</reference>
<evidence type="ECO:0000256" key="1">
    <source>
        <dbReference type="SAM" id="MobiDB-lite"/>
    </source>
</evidence>
<name>A0AA89CE07_PINIB</name>
<feature type="compositionally biased region" description="Acidic residues" evidence="1">
    <location>
        <begin position="362"/>
        <end position="377"/>
    </location>
</feature>
<proteinExistence type="predicted"/>
<evidence type="ECO:0008006" key="4">
    <source>
        <dbReference type="Google" id="ProtNLM"/>
    </source>
</evidence>
<sequence length="395" mass="45138">MQNVSKLSRNYDDFVWHCELDEMKGINLGSTYRNREFAKCFIESIARTEFEKVASIINNAKFVCVIGDGSTDASVQEQEICLNNSMLRRSFDALKQKGDKLLIPTRADGTRWIGHQLLAVTNIISSYKFIIQHMEQLKETSDRVSSDSKNKAIGFLKLLKSKDVMSFLLFLVDALTPLRQLSLTLQEQDGRLAVIYDEFKCALESMEKLKSSDLKESNVPEWSDVHRRMSTRYSHILSLMDLILTMAPSSAQAERGFSQLKLVKTNIRANLGQSSLNNALGIKFLSKDINEYDPTDAVKHWNDSALFQRRPNARTRAKTRDTQTSEAECQLDNVEVQPGDIENSEENEIVESEGSESKSRESEEEPESESDMSDDEERVFKCLREIEVEIEREYL</sequence>
<comment type="caution">
    <text evidence="2">The sequence shown here is derived from an EMBL/GenBank/DDBJ whole genome shotgun (WGS) entry which is preliminary data.</text>
</comment>
<dbReference type="Proteomes" id="UP001186944">
    <property type="component" value="Unassembled WGS sequence"/>
</dbReference>